<dbReference type="GO" id="GO:0005773">
    <property type="term" value="C:vacuole"/>
    <property type="evidence" value="ECO:0007669"/>
    <property type="project" value="UniProtKB-ARBA"/>
</dbReference>
<dbReference type="InterPro" id="IPR035969">
    <property type="entry name" value="Rab-GAP_TBC_sf"/>
</dbReference>
<organism evidence="4 5">
    <name type="scientific">Ceutorhynchus assimilis</name>
    <name type="common">cabbage seed weevil</name>
    <dbReference type="NCBI Taxonomy" id="467358"/>
    <lineage>
        <taxon>Eukaryota</taxon>
        <taxon>Metazoa</taxon>
        <taxon>Ecdysozoa</taxon>
        <taxon>Arthropoda</taxon>
        <taxon>Hexapoda</taxon>
        <taxon>Insecta</taxon>
        <taxon>Pterygota</taxon>
        <taxon>Neoptera</taxon>
        <taxon>Endopterygota</taxon>
        <taxon>Coleoptera</taxon>
        <taxon>Polyphaga</taxon>
        <taxon>Cucujiformia</taxon>
        <taxon>Curculionidae</taxon>
        <taxon>Ceutorhynchinae</taxon>
        <taxon>Ceutorhynchus</taxon>
    </lineage>
</organism>
<dbReference type="AlphaFoldDB" id="A0A9N9QR39"/>
<keyword evidence="5" id="KW-1185">Reference proteome</keyword>
<evidence type="ECO:0000313" key="4">
    <source>
        <dbReference type="EMBL" id="CAG9771053.1"/>
    </source>
</evidence>
<evidence type="ECO:0000259" key="3">
    <source>
        <dbReference type="PROSITE" id="PS50086"/>
    </source>
</evidence>
<feature type="region of interest" description="Disordered" evidence="2">
    <location>
        <begin position="60"/>
        <end position="90"/>
    </location>
</feature>
<dbReference type="Gene3D" id="1.10.472.80">
    <property type="entry name" value="Ypt/Rab-GAP domain of gyp1p, domain 3"/>
    <property type="match status" value="1"/>
</dbReference>
<dbReference type="FunFam" id="1.10.472.80:FF:000006">
    <property type="entry name" value="TBC1 domain family member 14"/>
    <property type="match status" value="1"/>
</dbReference>
<dbReference type="PANTHER" id="PTHR47219:SF15">
    <property type="entry name" value="TBC1 DOMAIN FAMILY MEMBER 12 ISOFORM X1"/>
    <property type="match status" value="1"/>
</dbReference>
<feature type="compositionally biased region" description="Low complexity" evidence="2">
    <location>
        <begin position="115"/>
        <end position="124"/>
    </location>
</feature>
<evidence type="ECO:0000313" key="5">
    <source>
        <dbReference type="Proteomes" id="UP001152799"/>
    </source>
</evidence>
<feature type="domain" description="Rab-GAP TBC" evidence="3">
    <location>
        <begin position="375"/>
        <end position="577"/>
    </location>
</feature>
<sequence length="654" mass="73982">MTEQNSRSNTLGEQLIEPTNAQKSKNILKNGFKLNLRKKNGYKSVLSKSTEDLSNENLIFKSPVNGNEGKGSITSASPKETPLGSPTGDIWFNTWPERCDKVKSIDSSPEHPKTQENNNQNTQNGVEPNQLSNKLTLNEALKNISLAYSPVTRKLHLVEDLKNEQEYQHDKKDCDNNLYVNSSPTKKYGHRRIQDGSFSSTISTISEPSTSGSLIGSEDRSLSNFGDECHEDKTRRKSLTQFFTRNVFSWKSNNNPENSGSSVWKIFTKTPSQGDNSPLHTVASSSALIQLKRPSSLPAKTFEEEQKHAQEYNEILAAAKKKEAKSTAAKEKQKKLQLQLEEQQANAARHFSQLVLPNWTRMEKNKKTQELWWQGLPSSVRGKVWRLAIGNELNITPQLYEICLTRAQNRLNSPEPPPCEYENDQESSMDVIELDISRTFPNLGIFQQGGPYSEVLHSLLAAYVCFRPDVGYLQGMSYIAAILILNMEACDAFICFANLLNQPLHLSAFTLNQTQMNAYYNAYNQVLNSNLPKLYGHFERAGLTPDLYLLDWIYTIFAKAMPLDVACRIWDIFLRDGYEFIFRTALGILHLYQSALLNMDFLHGAQFLTKLPEDMSADQLFKSIQSVCTNVGKTTFSQIAERCGARQSMTDLYR</sequence>
<evidence type="ECO:0000256" key="2">
    <source>
        <dbReference type="SAM" id="MobiDB-lite"/>
    </source>
</evidence>
<gene>
    <name evidence="4" type="ORF">CEUTPL_LOCUS11495</name>
</gene>
<reference evidence="4" key="1">
    <citation type="submission" date="2022-01" db="EMBL/GenBank/DDBJ databases">
        <authorList>
            <person name="King R."/>
        </authorList>
    </citation>
    <scope>NUCLEOTIDE SEQUENCE</scope>
</reference>
<dbReference type="Gene3D" id="1.10.10.750">
    <property type="entry name" value="Ypt/Rab-GAP domain of gyp1p, domain 1"/>
    <property type="match status" value="1"/>
</dbReference>
<accession>A0A9N9QR39</accession>
<dbReference type="InterPro" id="IPR050302">
    <property type="entry name" value="Rab_GAP_TBC_domain"/>
</dbReference>
<name>A0A9N9QR39_9CUCU</name>
<keyword evidence="1" id="KW-0175">Coiled coil</keyword>
<dbReference type="PROSITE" id="PS50086">
    <property type="entry name" value="TBC_RABGAP"/>
    <property type="match status" value="1"/>
</dbReference>
<dbReference type="GO" id="GO:0016192">
    <property type="term" value="P:vesicle-mediated transport"/>
    <property type="evidence" value="ECO:0007669"/>
    <property type="project" value="UniProtKB-ARBA"/>
</dbReference>
<dbReference type="GO" id="GO:0005096">
    <property type="term" value="F:GTPase activator activity"/>
    <property type="evidence" value="ECO:0007669"/>
    <property type="project" value="TreeGrafter"/>
</dbReference>
<feature type="region of interest" description="Disordered" evidence="2">
    <location>
        <begin position="1"/>
        <end position="25"/>
    </location>
</feature>
<dbReference type="EMBL" id="OU892282">
    <property type="protein sequence ID" value="CAG9771053.1"/>
    <property type="molecule type" value="Genomic_DNA"/>
</dbReference>
<dbReference type="SMART" id="SM00164">
    <property type="entry name" value="TBC"/>
    <property type="match status" value="1"/>
</dbReference>
<dbReference type="Gene3D" id="1.10.8.270">
    <property type="entry name" value="putative rabgap domain of human tbc1 domain family member 14 like domains"/>
    <property type="match status" value="1"/>
</dbReference>
<dbReference type="FunFam" id="1.10.8.270:FF:000008">
    <property type="entry name" value="Putative TBC1 domain family member 14"/>
    <property type="match status" value="1"/>
</dbReference>
<dbReference type="SUPFAM" id="SSF47923">
    <property type="entry name" value="Ypt/Rab-GAP domain of gyp1p"/>
    <property type="match status" value="2"/>
</dbReference>
<proteinExistence type="predicted"/>
<feature type="region of interest" description="Disordered" evidence="2">
    <location>
        <begin position="102"/>
        <end position="129"/>
    </location>
</feature>
<dbReference type="OrthoDB" id="294251at2759"/>
<dbReference type="GO" id="GO:0031410">
    <property type="term" value="C:cytoplasmic vesicle"/>
    <property type="evidence" value="ECO:0007669"/>
    <property type="project" value="UniProtKB-ARBA"/>
</dbReference>
<protein>
    <recommendedName>
        <fullName evidence="3">Rab-GAP TBC domain-containing protein</fullName>
    </recommendedName>
</protein>
<feature type="compositionally biased region" description="Basic and acidic residues" evidence="2">
    <location>
        <begin position="102"/>
        <end position="114"/>
    </location>
</feature>
<dbReference type="InterPro" id="IPR000195">
    <property type="entry name" value="Rab-GAP-TBC_dom"/>
</dbReference>
<dbReference type="Proteomes" id="UP001152799">
    <property type="component" value="Chromosome 6"/>
</dbReference>
<dbReference type="Pfam" id="PF00566">
    <property type="entry name" value="RabGAP-TBC"/>
    <property type="match status" value="1"/>
</dbReference>
<evidence type="ECO:0000256" key="1">
    <source>
        <dbReference type="SAM" id="Coils"/>
    </source>
</evidence>
<dbReference type="GO" id="GO:0031267">
    <property type="term" value="F:small GTPase binding"/>
    <property type="evidence" value="ECO:0007669"/>
    <property type="project" value="TreeGrafter"/>
</dbReference>
<dbReference type="PANTHER" id="PTHR47219">
    <property type="entry name" value="RAB GTPASE-ACTIVATING PROTEIN 1-LIKE"/>
    <property type="match status" value="1"/>
</dbReference>
<feature type="coiled-coil region" evidence="1">
    <location>
        <begin position="302"/>
        <end position="346"/>
    </location>
</feature>